<keyword evidence="5" id="KW-1185">Reference proteome</keyword>
<evidence type="ECO:0000313" key="5">
    <source>
        <dbReference type="Proteomes" id="UP000051908"/>
    </source>
</evidence>
<dbReference type="PANTHER" id="PTHR30204:SF85">
    <property type="entry name" value="MULTIDRUG-EFFLUX TRANSPORTER 2 REGULATOR"/>
    <property type="match status" value="1"/>
</dbReference>
<dbReference type="GO" id="GO:0003700">
    <property type="term" value="F:DNA-binding transcription factor activity"/>
    <property type="evidence" value="ECO:0007669"/>
    <property type="project" value="InterPro"/>
</dbReference>
<dbReference type="PROSITE" id="PS50937">
    <property type="entry name" value="HTH_MERR_2"/>
    <property type="match status" value="1"/>
</dbReference>
<dbReference type="Pfam" id="PF13411">
    <property type="entry name" value="MerR_1"/>
    <property type="match status" value="1"/>
</dbReference>
<dbReference type="InterPro" id="IPR047057">
    <property type="entry name" value="MerR_fam"/>
</dbReference>
<accession>A0A0R1PHG6</accession>
<dbReference type="InterPro" id="IPR009061">
    <property type="entry name" value="DNA-bd_dom_put_sf"/>
</dbReference>
<evidence type="ECO:0000313" key="4">
    <source>
        <dbReference type="EMBL" id="KRL31745.1"/>
    </source>
</evidence>
<evidence type="ECO:0000259" key="3">
    <source>
        <dbReference type="PROSITE" id="PS50937"/>
    </source>
</evidence>
<evidence type="ECO:0000256" key="2">
    <source>
        <dbReference type="SAM" id="Coils"/>
    </source>
</evidence>
<feature type="coiled-coil region" evidence="2">
    <location>
        <begin position="93"/>
        <end position="120"/>
    </location>
</feature>
<organism evidence="4 5">
    <name type="scientific">Companilactobacillus paralimentarius DSM 13238 = JCM 10415</name>
    <dbReference type="NCBI Taxonomy" id="1122151"/>
    <lineage>
        <taxon>Bacteria</taxon>
        <taxon>Bacillati</taxon>
        <taxon>Bacillota</taxon>
        <taxon>Bacilli</taxon>
        <taxon>Lactobacillales</taxon>
        <taxon>Lactobacillaceae</taxon>
        <taxon>Companilactobacillus</taxon>
    </lineage>
</organism>
<dbReference type="EMBL" id="AZES01000029">
    <property type="protein sequence ID" value="KRL31745.1"/>
    <property type="molecule type" value="Genomic_DNA"/>
</dbReference>
<reference evidence="4 5" key="1">
    <citation type="journal article" date="2015" name="Genome Announc.">
        <title>Expanding the biotechnology potential of lactobacilli through comparative genomics of 213 strains and associated genera.</title>
        <authorList>
            <person name="Sun Z."/>
            <person name="Harris H.M."/>
            <person name="McCann A."/>
            <person name="Guo C."/>
            <person name="Argimon S."/>
            <person name="Zhang W."/>
            <person name="Yang X."/>
            <person name="Jeffery I.B."/>
            <person name="Cooney J.C."/>
            <person name="Kagawa T.F."/>
            <person name="Liu W."/>
            <person name="Song Y."/>
            <person name="Salvetti E."/>
            <person name="Wrobel A."/>
            <person name="Rasinkangas P."/>
            <person name="Parkhill J."/>
            <person name="Rea M.C."/>
            <person name="O'Sullivan O."/>
            <person name="Ritari J."/>
            <person name="Douillard F.P."/>
            <person name="Paul Ross R."/>
            <person name="Yang R."/>
            <person name="Briner A.E."/>
            <person name="Felis G.E."/>
            <person name="de Vos W.M."/>
            <person name="Barrangou R."/>
            <person name="Klaenhammer T.R."/>
            <person name="Caufield P.W."/>
            <person name="Cui Y."/>
            <person name="Zhang H."/>
            <person name="O'Toole P.W."/>
        </authorList>
    </citation>
    <scope>NUCLEOTIDE SEQUENCE [LARGE SCALE GENOMIC DNA]</scope>
    <source>
        <strain evidence="4 5">DSM 13238</strain>
    </source>
</reference>
<protein>
    <submittedName>
        <fullName evidence="4">Transcriptional regulator</fullName>
    </submittedName>
</protein>
<dbReference type="SUPFAM" id="SSF46955">
    <property type="entry name" value="Putative DNA-binding domain"/>
    <property type="match status" value="1"/>
</dbReference>
<gene>
    <name evidence="4" type="ORF">FD33_GL001525</name>
</gene>
<dbReference type="Proteomes" id="UP000051908">
    <property type="component" value="Unassembled WGS sequence"/>
</dbReference>
<keyword evidence="1" id="KW-0238">DNA-binding</keyword>
<evidence type="ECO:0000256" key="1">
    <source>
        <dbReference type="ARBA" id="ARBA00023125"/>
    </source>
</evidence>
<dbReference type="InterPro" id="IPR000551">
    <property type="entry name" value="MerR-type_HTH_dom"/>
</dbReference>
<comment type="caution">
    <text evidence="4">The sequence shown here is derived from an EMBL/GenBank/DDBJ whole genome shotgun (WGS) entry which is preliminary data.</text>
</comment>
<dbReference type="OrthoDB" id="9814833at2"/>
<proteinExistence type="predicted"/>
<dbReference type="PANTHER" id="PTHR30204">
    <property type="entry name" value="REDOX-CYCLING DRUG-SENSING TRANSCRIPTIONAL ACTIVATOR SOXR"/>
    <property type="match status" value="1"/>
</dbReference>
<sequence>MCYRKRGDQMLKTMEFAQLVHTTRRTLIFYDEKGLFKPAITASNGYRYYEYNQVYLFELITSLRKSGLSLNQINSLLNDKDKEKLVGILNESASKLKDEIGNLQNAFAAIQNRINDLQESRVFLTFNHPQILACNAERFFCSDMLEACAPKEMAINYTNFSKELTDNKLLISGNGGFLTNLDLSSHQEYRNASFRFIQTSFNDDGYALPQLVKPSGRYLVIKVKNNNAGIMTGLVSMHNYAKTNHIKTVPNLWQFNTSFYLEDKGASSHGILQYQIIEKAN</sequence>
<dbReference type="PATRIC" id="fig|1122151.5.peg.1581"/>
<dbReference type="GO" id="GO:0003677">
    <property type="term" value="F:DNA binding"/>
    <property type="evidence" value="ECO:0007669"/>
    <property type="project" value="UniProtKB-KW"/>
</dbReference>
<dbReference type="SMART" id="SM00422">
    <property type="entry name" value="HTH_MERR"/>
    <property type="match status" value="1"/>
</dbReference>
<keyword evidence="2" id="KW-0175">Coiled coil</keyword>
<name>A0A0R1PHG6_9LACO</name>
<dbReference type="Gene3D" id="1.10.1660.10">
    <property type="match status" value="1"/>
</dbReference>
<feature type="domain" description="HTH merR-type" evidence="3">
    <location>
        <begin position="10"/>
        <end position="79"/>
    </location>
</feature>
<dbReference type="AlphaFoldDB" id="A0A0R1PHG6"/>